<evidence type="ECO:0000256" key="1">
    <source>
        <dbReference type="SAM" id="MobiDB-lite"/>
    </source>
</evidence>
<name>A0ABN9S6A9_9DINO</name>
<feature type="region of interest" description="Disordered" evidence="1">
    <location>
        <begin position="1"/>
        <end position="20"/>
    </location>
</feature>
<evidence type="ECO:0000313" key="2">
    <source>
        <dbReference type="EMBL" id="CAK0826578.1"/>
    </source>
</evidence>
<gene>
    <name evidence="2" type="ORF">PCOR1329_LOCUS26374</name>
</gene>
<organism evidence="2 3">
    <name type="scientific">Prorocentrum cordatum</name>
    <dbReference type="NCBI Taxonomy" id="2364126"/>
    <lineage>
        <taxon>Eukaryota</taxon>
        <taxon>Sar</taxon>
        <taxon>Alveolata</taxon>
        <taxon>Dinophyceae</taxon>
        <taxon>Prorocentrales</taxon>
        <taxon>Prorocentraceae</taxon>
        <taxon>Prorocentrum</taxon>
    </lineage>
</organism>
<comment type="caution">
    <text evidence="2">The sequence shown here is derived from an EMBL/GenBank/DDBJ whole genome shotgun (WGS) entry which is preliminary data.</text>
</comment>
<dbReference type="Proteomes" id="UP001189429">
    <property type="component" value="Unassembled WGS sequence"/>
</dbReference>
<accession>A0ABN9S6A9</accession>
<reference evidence="2" key="1">
    <citation type="submission" date="2023-10" db="EMBL/GenBank/DDBJ databases">
        <authorList>
            <person name="Chen Y."/>
            <person name="Shah S."/>
            <person name="Dougan E. K."/>
            <person name="Thang M."/>
            <person name="Chan C."/>
        </authorList>
    </citation>
    <scope>NUCLEOTIDE SEQUENCE [LARGE SCALE GENOMIC DNA]</scope>
</reference>
<protein>
    <submittedName>
        <fullName evidence="2">Uncharacterized protein</fullName>
    </submittedName>
</protein>
<proteinExistence type="predicted"/>
<evidence type="ECO:0000313" key="3">
    <source>
        <dbReference type="Proteomes" id="UP001189429"/>
    </source>
</evidence>
<keyword evidence="3" id="KW-1185">Reference proteome</keyword>
<sequence>MPRTGTGDAPMGDGTSKTGPVMVQALTEATFDPAGHDHSKTILMQAALTETPTKGAAADASERACAAAGACAPAR</sequence>
<dbReference type="EMBL" id="CAUYUJ010009369">
    <property type="protein sequence ID" value="CAK0826578.1"/>
    <property type="molecule type" value="Genomic_DNA"/>
</dbReference>